<reference evidence="2" key="1">
    <citation type="submission" date="2021-05" db="EMBL/GenBank/DDBJ databases">
        <title>Molecular characterization for Shewanella algae harboring chromosomal blaOXA-55-like strains isolated from clinical and environment sample.</title>
        <authorList>
            <person name="Ohama Y."/>
            <person name="Aoki K."/>
            <person name="Harada S."/>
            <person name="Moriya K."/>
            <person name="Ishii Y."/>
            <person name="Tateda K."/>
        </authorList>
    </citation>
    <scope>NUCLEOTIDE SEQUENCE</scope>
    <source>
        <strain evidence="2">JCM 11563</strain>
    </source>
</reference>
<accession>A0ABQ4PRT6</accession>
<dbReference type="InterPro" id="IPR029063">
    <property type="entry name" value="SAM-dependent_MTases_sf"/>
</dbReference>
<dbReference type="GO" id="GO:0032259">
    <property type="term" value="P:methylation"/>
    <property type="evidence" value="ECO:0007669"/>
    <property type="project" value="UniProtKB-KW"/>
</dbReference>
<dbReference type="GO" id="GO:0008168">
    <property type="term" value="F:methyltransferase activity"/>
    <property type="evidence" value="ECO:0007669"/>
    <property type="project" value="UniProtKB-KW"/>
</dbReference>
<evidence type="ECO:0000259" key="1">
    <source>
        <dbReference type="Pfam" id="PF08241"/>
    </source>
</evidence>
<dbReference type="SUPFAM" id="SSF53335">
    <property type="entry name" value="S-adenosyl-L-methionine-dependent methyltransferases"/>
    <property type="match status" value="1"/>
</dbReference>
<dbReference type="CDD" id="cd02440">
    <property type="entry name" value="AdoMet_MTases"/>
    <property type="match status" value="1"/>
</dbReference>
<name>A0ABQ4PRT6_9GAMM</name>
<dbReference type="Pfam" id="PF08241">
    <property type="entry name" value="Methyltransf_11"/>
    <property type="match status" value="1"/>
</dbReference>
<organism evidence="2 3">
    <name type="scientific">Shewanella sairae</name>
    <dbReference type="NCBI Taxonomy" id="190310"/>
    <lineage>
        <taxon>Bacteria</taxon>
        <taxon>Pseudomonadati</taxon>
        <taxon>Pseudomonadota</taxon>
        <taxon>Gammaproteobacteria</taxon>
        <taxon>Alteromonadales</taxon>
        <taxon>Shewanellaceae</taxon>
        <taxon>Shewanella</taxon>
    </lineage>
</organism>
<evidence type="ECO:0000313" key="3">
    <source>
        <dbReference type="Proteomes" id="UP000887104"/>
    </source>
</evidence>
<dbReference type="InterPro" id="IPR013216">
    <property type="entry name" value="Methyltransf_11"/>
</dbReference>
<keyword evidence="2" id="KW-0808">Transferase</keyword>
<keyword evidence="3" id="KW-1185">Reference proteome</keyword>
<feature type="domain" description="Methyltransferase type 11" evidence="1">
    <location>
        <begin position="49"/>
        <end position="147"/>
    </location>
</feature>
<evidence type="ECO:0000313" key="2">
    <source>
        <dbReference type="EMBL" id="GIU52553.1"/>
    </source>
</evidence>
<protein>
    <submittedName>
        <fullName evidence="2">SAM-dependent methyltransferase</fullName>
    </submittedName>
</protein>
<keyword evidence="2" id="KW-0489">Methyltransferase</keyword>
<comment type="caution">
    <text evidence="2">The sequence shown here is derived from an EMBL/GenBank/DDBJ whole genome shotgun (WGS) entry which is preliminary data.</text>
</comment>
<dbReference type="RefSeq" id="WP_220783530.1">
    <property type="nucleotide sequence ID" value="NZ_BPEY01000198.1"/>
</dbReference>
<proteinExistence type="predicted"/>
<sequence>MEPKIIASQLRCPEGEHAAGVAETMNDANYLLNQQCIKLLQFRSNDAVLEIGPGNGAFVGNILRSADNILYSGVDWSSDMVAEATRINGDLIDTGKAHFQQGSSDKLKFDNDCFDKVISVHTLYFWDNPRAHLEQIKRVLKPLGLFCLAFGRREFMQNLPFVQYGFELYEVKSVVALLASSGFKVIKHHEHQERGRSNAGDIVDKVVDILIVTSR</sequence>
<dbReference type="Proteomes" id="UP000887104">
    <property type="component" value="Unassembled WGS sequence"/>
</dbReference>
<dbReference type="EMBL" id="BPEY01000198">
    <property type="protein sequence ID" value="GIU52553.1"/>
    <property type="molecule type" value="Genomic_DNA"/>
</dbReference>
<dbReference type="Gene3D" id="3.40.50.150">
    <property type="entry name" value="Vaccinia Virus protein VP39"/>
    <property type="match status" value="1"/>
</dbReference>
<gene>
    <name evidence="2" type="ORF">TUM4438_45570</name>
</gene>